<protein>
    <submittedName>
        <fullName evidence="2">XRE family transcriptional regulator</fullName>
    </submittedName>
</protein>
<sequence>MNVLPREQALDPRLWETPQMREALARHDIGRVFALLRRSGVSQRQIAARTDLHQSEVSAITRGREVQAYQVLARIADGLGIPRGYMGLAYAGGTAAPLPCSPCSDSVKDGPVRRRELLGIVGKLVVGSALTSADITLISTDPQPTPVPARLGAAEVDQLRSLTAGLRAYDIAHGGGSCREAILAHSRWAESLLGADCTDPIRRQLLAAVAEARTLAGWTAHDLGLTTEAYSHLVRAVEHTRAAGDPAHTAIVLHYLGRVPLDNGDPDEALKYFQLGQIAAQDAHSPLAVAFLHANQAVAYAHQGHPDHAISSLRRAENEFAHAGTDEQDRPFARFFDHTALDTAAARVHSHLGLNDPAHRDQAITRLRRTLDHTPADHARQRAFNLTWLATCTLAAGDPDTGTQLGHQALDAVRAVNSTRLLHHLAPLATETAHHRHNSDVNDLAHEVHLLRSTAA</sequence>
<accession>A0A918EEI4</accession>
<dbReference type="Gene3D" id="1.25.40.10">
    <property type="entry name" value="Tetratricopeptide repeat domain"/>
    <property type="match status" value="1"/>
</dbReference>
<proteinExistence type="predicted"/>
<feature type="domain" description="HTH cro/C1-type" evidence="1">
    <location>
        <begin position="40"/>
        <end position="86"/>
    </location>
</feature>
<dbReference type="EMBL" id="BMRG01000009">
    <property type="protein sequence ID" value="GGP65917.1"/>
    <property type="molecule type" value="Genomic_DNA"/>
</dbReference>
<dbReference type="InterPro" id="IPR001387">
    <property type="entry name" value="Cro/C1-type_HTH"/>
</dbReference>
<dbReference type="CDD" id="cd00093">
    <property type="entry name" value="HTH_XRE"/>
    <property type="match status" value="1"/>
</dbReference>
<organism evidence="2 3">
    <name type="scientific">Saccharothrix coeruleofusca</name>
    <dbReference type="NCBI Taxonomy" id="33919"/>
    <lineage>
        <taxon>Bacteria</taxon>
        <taxon>Bacillati</taxon>
        <taxon>Actinomycetota</taxon>
        <taxon>Actinomycetes</taxon>
        <taxon>Pseudonocardiales</taxon>
        <taxon>Pseudonocardiaceae</taxon>
        <taxon>Saccharothrix</taxon>
    </lineage>
</organism>
<dbReference type="Pfam" id="PF13560">
    <property type="entry name" value="HTH_31"/>
    <property type="match status" value="1"/>
</dbReference>
<dbReference type="InterPro" id="IPR011990">
    <property type="entry name" value="TPR-like_helical_dom_sf"/>
</dbReference>
<dbReference type="GO" id="GO:0003677">
    <property type="term" value="F:DNA binding"/>
    <property type="evidence" value="ECO:0007669"/>
    <property type="project" value="InterPro"/>
</dbReference>
<dbReference type="Proteomes" id="UP000639606">
    <property type="component" value="Unassembled WGS sequence"/>
</dbReference>
<comment type="caution">
    <text evidence="2">The sequence shown here is derived from an EMBL/GenBank/DDBJ whole genome shotgun (WGS) entry which is preliminary data.</text>
</comment>
<reference evidence="2" key="2">
    <citation type="submission" date="2020-09" db="EMBL/GenBank/DDBJ databases">
        <authorList>
            <person name="Sun Q."/>
            <person name="Ohkuma M."/>
        </authorList>
    </citation>
    <scope>NUCLEOTIDE SEQUENCE</scope>
    <source>
        <strain evidence="2">JCM 3313</strain>
    </source>
</reference>
<reference evidence="2" key="1">
    <citation type="journal article" date="2014" name="Int. J. Syst. Evol. Microbiol.">
        <title>Complete genome sequence of Corynebacterium casei LMG S-19264T (=DSM 44701T), isolated from a smear-ripened cheese.</title>
        <authorList>
            <consortium name="US DOE Joint Genome Institute (JGI-PGF)"/>
            <person name="Walter F."/>
            <person name="Albersmeier A."/>
            <person name="Kalinowski J."/>
            <person name="Ruckert C."/>
        </authorList>
    </citation>
    <scope>NUCLEOTIDE SEQUENCE</scope>
    <source>
        <strain evidence="2">JCM 3313</strain>
    </source>
</reference>
<dbReference type="SUPFAM" id="SSF48452">
    <property type="entry name" value="TPR-like"/>
    <property type="match status" value="1"/>
</dbReference>
<evidence type="ECO:0000259" key="1">
    <source>
        <dbReference type="PROSITE" id="PS50943"/>
    </source>
</evidence>
<dbReference type="InterPro" id="IPR010982">
    <property type="entry name" value="Lambda_DNA-bd_dom_sf"/>
</dbReference>
<dbReference type="AlphaFoldDB" id="A0A918EEI4"/>
<dbReference type="SMART" id="SM00530">
    <property type="entry name" value="HTH_XRE"/>
    <property type="match status" value="1"/>
</dbReference>
<dbReference type="SUPFAM" id="SSF47413">
    <property type="entry name" value="lambda repressor-like DNA-binding domains"/>
    <property type="match status" value="1"/>
</dbReference>
<gene>
    <name evidence="2" type="ORF">GCM10010185_43120</name>
</gene>
<name>A0A918EEI4_9PSEU</name>
<evidence type="ECO:0000313" key="3">
    <source>
        <dbReference type="Proteomes" id="UP000639606"/>
    </source>
</evidence>
<dbReference type="Gene3D" id="1.10.260.40">
    <property type="entry name" value="lambda repressor-like DNA-binding domains"/>
    <property type="match status" value="1"/>
</dbReference>
<dbReference type="RefSeq" id="WP_189225107.1">
    <property type="nucleotide sequence ID" value="NZ_BMRG01000009.1"/>
</dbReference>
<evidence type="ECO:0000313" key="2">
    <source>
        <dbReference type="EMBL" id="GGP65917.1"/>
    </source>
</evidence>
<dbReference type="PROSITE" id="PS50943">
    <property type="entry name" value="HTH_CROC1"/>
    <property type="match status" value="1"/>
</dbReference>
<keyword evidence="3" id="KW-1185">Reference proteome</keyword>